<evidence type="ECO:0000313" key="3">
    <source>
        <dbReference type="EMBL" id="ABO99287.1"/>
    </source>
</evidence>
<dbReference type="Gramene" id="ABP01260">
    <property type="protein sequence ID" value="ABP01260"/>
    <property type="gene ID" value="OSTLU_29688"/>
</dbReference>
<name>A4S6S3_OSTLU</name>
<evidence type="ECO:0000313" key="5">
    <source>
        <dbReference type="Proteomes" id="UP000001568"/>
    </source>
</evidence>
<dbReference type="GeneID" id="5006871"/>
<dbReference type="EMBL" id="CP000593">
    <property type="protein sequence ID" value="ABO99287.1"/>
    <property type="molecule type" value="Genomic_DNA"/>
</dbReference>
<dbReference type="AlphaFoldDB" id="A4S6S3"/>
<evidence type="ECO:0000256" key="2">
    <source>
        <dbReference type="SAM" id="Phobius"/>
    </source>
</evidence>
<dbReference type="Proteomes" id="UP000001568">
    <property type="component" value="Chromosome 13"/>
</dbReference>
<accession>A4S6S3</accession>
<dbReference type="GeneID" id="5005201"/>
<keyword evidence="2" id="KW-1133">Transmembrane helix</keyword>
<dbReference type="Gramene" id="ABO99287">
    <property type="protein sequence ID" value="ABO99287"/>
    <property type="gene ID" value="OSTLU_27221"/>
</dbReference>
<gene>
    <name evidence="3" type="ORF">OSTLU_27221</name>
    <name evidence="4" type="ORF">OSTLU_29688</name>
</gene>
<evidence type="ECO:0000313" key="4">
    <source>
        <dbReference type="EMBL" id="ABP01260.1"/>
    </source>
</evidence>
<evidence type="ECO:0008006" key="6">
    <source>
        <dbReference type="Google" id="ProtNLM"/>
    </source>
</evidence>
<organism evidence="3 5">
    <name type="scientific">Ostreococcus lucimarinus (strain CCE9901)</name>
    <dbReference type="NCBI Taxonomy" id="436017"/>
    <lineage>
        <taxon>Eukaryota</taxon>
        <taxon>Viridiplantae</taxon>
        <taxon>Chlorophyta</taxon>
        <taxon>Mamiellophyceae</taxon>
        <taxon>Mamiellales</taxon>
        <taxon>Bathycoccaceae</taxon>
        <taxon>Ostreococcus</taxon>
    </lineage>
</organism>
<dbReference type="RefSeq" id="XP_001422901.1">
    <property type="nucleotide sequence ID" value="XM_001422864.1"/>
</dbReference>
<sequence length="125" mass="12948">MSPPLRRLARLVPRVADARAFASGAGKDVVRRDSSDVASSSSSSDANPWRPVVDRETRRVYFWNPRTGETSAVGAPRPATEFLADDPGASAREGIGTQIGSAFAMGAGASLGFAAVAVAARIAFG</sequence>
<reference evidence="3 5" key="1">
    <citation type="journal article" date="2007" name="Proc. Natl. Acad. Sci. U.S.A.">
        <title>The tiny eukaryote Ostreococcus provides genomic insights into the paradox of plankton speciation.</title>
        <authorList>
            <person name="Palenik B."/>
            <person name="Grimwood J."/>
            <person name="Aerts A."/>
            <person name="Rouze P."/>
            <person name="Salamov A."/>
            <person name="Putnam N."/>
            <person name="Dupont C."/>
            <person name="Jorgensen R."/>
            <person name="Derelle E."/>
            <person name="Rombauts S."/>
            <person name="Zhou K."/>
            <person name="Otillar R."/>
            <person name="Merchant S.S."/>
            <person name="Podell S."/>
            <person name="Gaasterland T."/>
            <person name="Napoli C."/>
            <person name="Gendler K."/>
            <person name="Manuell A."/>
            <person name="Tai V."/>
            <person name="Vallon O."/>
            <person name="Piganeau G."/>
            <person name="Jancek S."/>
            <person name="Heijde M."/>
            <person name="Jabbari K."/>
            <person name="Bowler C."/>
            <person name="Lohr M."/>
            <person name="Robbens S."/>
            <person name="Werner G."/>
            <person name="Dubchak I."/>
            <person name="Pazour G.J."/>
            <person name="Ren Q."/>
            <person name="Paulsen I."/>
            <person name="Delwiche C."/>
            <person name="Schmutz J."/>
            <person name="Rokhsar D."/>
            <person name="Van de Peer Y."/>
            <person name="Moreau H."/>
            <person name="Grigoriev I.V."/>
        </authorList>
    </citation>
    <scope>NUCLEOTIDE SEQUENCE [LARGE SCALE GENOMIC DNA]</scope>
    <source>
        <strain evidence="3 5">CCE9901</strain>
    </source>
</reference>
<dbReference type="Proteomes" id="UP000001568">
    <property type="component" value="Chromosome 21"/>
</dbReference>
<evidence type="ECO:0000256" key="1">
    <source>
        <dbReference type="SAM" id="MobiDB-lite"/>
    </source>
</evidence>
<dbReference type="HOGENOM" id="CLU_1996450_0_0_1"/>
<dbReference type="OrthoDB" id="498809at2759"/>
<feature type="compositionally biased region" description="Low complexity" evidence="1">
    <location>
        <begin position="36"/>
        <end position="46"/>
    </location>
</feature>
<dbReference type="KEGG" id="olu:OSTLU_27221"/>
<keyword evidence="2" id="KW-0472">Membrane</keyword>
<keyword evidence="5" id="KW-1185">Reference proteome</keyword>
<feature type="transmembrane region" description="Helical" evidence="2">
    <location>
        <begin position="102"/>
        <end position="124"/>
    </location>
</feature>
<dbReference type="EMBL" id="CP000601">
    <property type="protein sequence ID" value="ABP01260.1"/>
    <property type="molecule type" value="Genomic_DNA"/>
</dbReference>
<protein>
    <recommendedName>
        <fullName evidence="6">WW domain-containing protein</fullName>
    </recommendedName>
</protein>
<feature type="region of interest" description="Disordered" evidence="1">
    <location>
        <begin position="23"/>
        <end position="51"/>
    </location>
</feature>
<dbReference type="RefSeq" id="XP_001420994.1">
    <property type="nucleotide sequence ID" value="XM_001420957.1"/>
</dbReference>
<keyword evidence="2" id="KW-0812">Transmembrane</keyword>
<proteinExistence type="predicted"/>
<dbReference type="KEGG" id="olu:OSTLU_29688"/>